<dbReference type="PANTHER" id="PTHR10458:SF2">
    <property type="entry name" value="PEPTIDE DEFORMYLASE, MITOCHONDRIAL"/>
    <property type="match status" value="1"/>
</dbReference>
<evidence type="ECO:0000256" key="5">
    <source>
        <dbReference type="ARBA" id="ARBA00023004"/>
    </source>
</evidence>
<dbReference type="Proteomes" id="UP001296706">
    <property type="component" value="Unassembled WGS sequence"/>
</dbReference>
<keyword evidence="4 6" id="KW-0648">Protein biosynthesis</keyword>
<dbReference type="RefSeq" id="WP_169400129.1">
    <property type="nucleotide sequence ID" value="NZ_BAAAJH010000006.1"/>
</dbReference>
<comment type="cofactor">
    <cofactor evidence="6">
        <name>Fe(2+)</name>
        <dbReference type="ChEBI" id="CHEBI:29033"/>
    </cofactor>
    <text evidence="6">Binds 1 Fe(2+) ion.</text>
</comment>
<evidence type="ECO:0000313" key="7">
    <source>
        <dbReference type="EMBL" id="NMH82115.1"/>
    </source>
</evidence>
<keyword evidence="5 6" id="KW-0408">Iron</keyword>
<feature type="binding site" evidence="6">
    <location>
        <position position="134"/>
    </location>
    <ligand>
        <name>Fe cation</name>
        <dbReference type="ChEBI" id="CHEBI:24875"/>
    </ligand>
</feature>
<accession>A0ABX1RSQ4</accession>
<keyword evidence="8" id="KW-1185">Reference proteome</keyword>
<dbReference type="Gene3D" id="3.90.45.10">
    <property type="entry name" value="Peptide deformylase"/>
    <property type="match status" value="1"/>
</dbReference>
<proteinExistence type="inferred from homology"/>
<reference evidence="7 8" key="1">
    <citation type="submission" date="2020-04" db="EMBL/GenBank/DDBJ databases">
        <authorList>
            <person name="Klaysubun C."/>
            <person name="Duangmal K."/>
            <person name="Lipun K."/>
        </authorList>
    </citation>
    <scope>NUCLEOTIDE SEQUENCE [LARGE SCALE GENOMIC DNA]</scope>
    <source>
        <strain evidence="7 8">JCM 11839</strain>
    </source>
</reference>
<comment type="caution">
    <text evidence="7">The sequence shown here is derived from an EMBL/GenBank/DDBJ whole genome shotgun (WGS) entry which is preliminary data.</text>
</comment>
<evidence type="ECO:0000256" key="3">
    <source>
        <dbReference type="ARBA" id="ARBA00022801"/>
    </source>
</evidence>
<keyword evidence="2 6" id="KW-0479">Metal-binding</keyword>
<dbReference type="InterPro" id="IPR036821">
    <property type="entry name" value="Peptide_deformylase_sf"/>
</dbReference>
<dbReference type="InterPro" id="IPR023635">
    <property type="entry name" value="Peptide_deformylase"/>
</dbReference>
<protein>
    <recommendedName>
        <fullName evidence="6">Peptide deformylase</fullName>
        <shortName evidence="6">PDF</shortName>
        <ecNumber evidence="6">3.5.1.88</ecNumber>
    </recommendedName>
    <alternativeName>
        <fullName evidence="6">Polypeptide deformylase</fullName>
    </alternativeName>
</protein>
<dbReference type="EC" id="3.5.1.88" evidence="6"/>
<dbReference type="Pfam" id="PF01327">
    <property type="entry name" value="Pep_deformylase"/>
    <property type="match status" value="1"/>
</dbReference>
<organism evidence="7 8">
    <name type="scientific">Pseudonocardia xinjiangensis</name>
    <dbReference type="NCBI Taxonomy" id="75289"/>
    <lineage>
        <taxon>Bacteria</taxon>
        <taxon>Bacillati</taxon>
        <taxon>Actinomycetota</taxon>
        <taxon>Actinomycetes</taxon>
        <taxon>Pseudonocardiales</taxon>
        <taxon>Pseudonocardiaceae</taxon>
        <taxon>Pseudonocardia</taxon>
    </lineage>
</organism>
<dbReference type="SUPFAM" id="SSF56420">
    <property type="entry name" value="Peptide deformylase"/>
    <property type="match status" value="1"/>
</dbReference>
<feature type="active site" evidence="6">
    <location>
        <position position="131"/>
    </location>
</feature>
<evidence type="ECO:0000256" key="2">
    <source>
        <dbReference type="ARBA" id="ARBA00022723"/>
    </source>
</evidence>
<comment type="catalytic activity">
    <reaction evidence="6">
        <text>N-terminal N-formyl-L-methionyl-[peptide] + H2O = N-terminal L-methionyl-[peptide] + formate</text>
        <dbReference type="Rhea" id="RHEA:24420"/>
        <dbReference type="Rhea" id="RHEA-COMP:10639"/>
        <dbReference type="Rhea" id="RHEA-COMP:10640"/>
        <dbReference type="ChEBI" id="CHEBI:15377"/>
        <dbReference type="ChEBI" id="CHEBI:15740"/>
        <dbReference type="ChEBI" id="CHEBI:49298"/>
        <dbReference type="ChEBI" id="CHEBI:64731"/>
        <dbReference type="EC" id="3.5.1.88"/>
    </reaction>
</comment>
<sequence length="175" mass="18876">MTVRPLRLLGDPVLRTPCDLVTTFDAALEALVTDLLDTVQVPGRAGLAANQIGTSLAAFSYNVEGRLGYVLNPRIVETDGEYDGEEACLSVPGVQARRLRAAYARVEGVDLRQRPVAVEGTGELARCLQHETDHLRGELYIDALTGERRRAAMRLLRSRATIPGPASGGGDRPLV</sequence>
<dbReference type="EMBL" id="JAAXKY010000198">
    <property type="protein sequence ID" value="NMH82115.1"/>
    <property type="molecule type" value="Genomic_DNA"/>
</dbReference>
<dbReference type="NCBIfam" id="NF001159">
    <property type="entry name" value="PRK00150.1-3"/>
    <property type="match status" value="1"/>
</dbReference>
<evidence type="ECO:0000256" key="4">
    <source>
        <dbReference type="ARBA" id="ARBA00022917"/>
    </source>
</evidence>
<keyword evidence="3 6" id="KW-0378">Hydrolase</keyword>
<evidence type="ECO:0000256" key="1">
    <source>
        <dbReference type="ARBA" id="ARBA00010759"/>
    </source>
</evidence>
<dbReference type="CDD" id="cd00487">
    <property type="entry name" value="Pep_deformylase"/>
    <property type="match status" value="1"/>
</dbReference>
<feature type="binding site" evidence="6">
    <location>
        <position position="88"/>
    </location>
    <ligand>
        <name>Fe cation</name>
        <dbReference type="ChEBI" id="CHEBI:24875"/>
    </ligand>
</feature>
<dbReference type="PRINTS" id="PR01576">
    <property type="entry name" value="PDEFORMYLASE"/>
</dbReference>
<feature type="binding site" evidence="6">
    <location>
        <position position="130"/>
    </location>
    <ligand>
        <name>Fe cation</name>
        <dbReference type="ChEBI" id="CHEBI:24875"/>
    </ligand>
</feature>
<dbReference type="HAMAP" id="MF_00163">
    <property type="entry name" value="Pep_deformylase"/>
    <property type="match status" value="1"/>
</dbReference>
<evidence type="ECO:0000256" key="6">
    <source>
        <dbReference type="HAMAP-Rule" id="MF_00163"/>
    </source>
</evidence>
<gene>
    <name evidence="6" type="primary">def</name>
    <name evidence="7" type="ORF">HF577_34135</name>
</gene>
<dbReference type="PIRSF" id="PIRSF004749">
    <property type="entry name" value="Pep_def"/>
    <property type="match status" value="1"/>
</dbReference>
<name>A0ABX1RSQ4_9PSEU</name>
<evidence type="ECO:0000313" key="8">
    <source>
        <dbReference type="Proteomes" id="UP001296706"/>
    </source>
</evidence>
<comment type="similarity">
    <text evidence="1 6">Belongs to the polypeptide deformylase family.</text>
</comment>
<dbReference type="PANTHER" id="PTHR10458">
    <property type="entry name" value="PEPTIDE DEFORMYLASE"/>
    <property type="match status" value="1"/>
</dbReference>
<comment type="function">
    <text evidence="6">Removes the formyl group from the N-terminal Met of newly synthesized proteins. Requires at least a dipeptide for an efficient rate of reaction. N-terminal L-methionine is a prerequisite for activity but the enzyme has broad specificity at other positions.</text>
</comment>